<dbReference type="PROSITE" id="PS51257">
    <property type="entry name" value="PROKAR_LIPOPROTEIN"/>
    <property type="match status" value="1"/>
</dbReference>
<comment type="caution">
    <text evidence="1">The sequence shown here is derived from an EMBL/GenBank/DDBJ whole genome shotgun (WGS) entry which is preliminary data.</text>
</comment>
<evidence type="ECO:0008006" key="3">
    <source>
        <dbReference type="Google" id="ProtNLM"/>
    </source>
</evidence>
<sequence length="387" mass="44656">MIRKRFINLSALIVLLLVITGCGKGQNQEITYKKGFPKEDSRGLTEFMKSYLTGSTDKKIIEVNDVTLFSTVNHQGQAIRYFQYNQDQLKEYYKPLFTAKEPKKTLNNLYQIERLEKLLHHPIQDKEKYHLPAIKMLPNNQLEVKTKKNKKTLDLPQLLKNYGVKKSDELEINLYAVNSKCFSVVIQDFSMKDRINSTIGLFITQDLTNIESTVITKEKLQNTLSTGKLKDYYDLFTKVDKSGRYSLLFFDDMILDKRTNQLIDIKKDDYLSKDGKYVFINGAKEKETNVMADGIQQIQTVDNYLKGNDKYEAQFKIDFKQIAKEMDFNAGDARIANIHYFNKDYVVLYISYHGKTIGTAGAVNVLIDLQKSKQQPTAYLVDLGIES</sequence>
<dbReference type="Proteomes" id="UP000185604">
    <property type="component" value="Unassembled WGS sequence"/>
</dbReference>
<accession>A0A7Z1B3W2</accession>
<dbReference type="AlphaFoldDB" id="A0A7Z1B3W2"/>
<name>A0A7Z1B3W2_9BACI</name>
<protein>
    <recommendedName>
        <fullName evidence="3">Lipoprotein</fullName>
    </recommendedName>
</protein>
<reference evidence="1 2" key="1">
    <citation type="journal article" date="2016" name="Front. Microbiol.">
        <title>High-Level Heat Resistance of Spores of Bacillus amyloliquefaciens and Bacillus licheniformis Results from the Presence of a spoVA Operon in a Tn1546 Transposon.</title>
        <authorList>
            <person name="Berendsen E.M."/>
            <person name="Koning R.A."/>
            <person name="Boekhorst J."/>
            <person name="de Jong A."/>
            <person name="Kuipers O.P."/>
            <person name="Wells-Bennik M.H."/>
        </authorList>
    </citation>
    <scope>NUCLEOTIDE SEQUENCE [LARGE SCALE GENOMIC DNA]</scope>
    <source>
        <strain evidence="1 2">B4121</strain>
    </source>
</reference>
<proteinExistence type="predicted"/>
<organism evidence="1 2">
    <name type="scientific">Bacillus paralicheniformis</name>
    <dbReference type="NCBI Taxonomy" id="1648923"/>
    <lineage>
        <taxon>Bacteria</taxon>
        <taxon>Bacillati</taxon>
        <taxon>Bacillota</taxon>
        <taxon>Bacilli</taxon>
        <taxon>Bacillales</taxon>
        <taxon>Bacillaceae</taxon>
        <taxon>Bacillus</taxon>
    </lineage>
</organism>
<evidence type="ECO:0000313" key="1">
    <source>
        <dbReference type="EMBL" id="OLF95786.1"/>
    </source>
</evidence>
<dbReference type="EMBL" id="LKPO01000008">
    <property type="protein sequence ID" value="OLF95786.1"/>
    <property type="molecule type" value="Genomic_DNA"/>
</dbReference>
<gene>
    <name evidence="1" type="ORF">B4121_1348</name>
</gene>
<evidence type="ECO:0000313" key="2">
    <source>
        <dbReference type="Proteomes" id="UP000185604"/>
    </source>
</evidence>
<dbReference type="RefSeq" id="WP_075212855.1">
    <property type="nucleotide sequence ID" value="NZ_AP023088.1"/>
</dbReference>